<dbReference type="PANTHER" id="PTHR42911:SF1">
    <property type="entry name" value="MODULATOR OF FTSH PROTEASE HFLC"/>
    <property type="match status" value="1"/>
</dbReference>
<comment type="similarity">
    <text evidence="2 6">Belongs to the band 7/mec-2 family. HflC subfamily.</text>
</comment>
<evidence type="ECO:0000256" key="6">
    <source>
        <dbReference type="PIRNR" id="PIRNR005651"/>
    </source>
</evidence>
<dbReference type="PANTHER" id="PTHR42911">
    <property type="entry name" value="MODULATOR OF FTSH PROTEASE HFLC"/>
    <property type="match status" value="1"/>
</dbReference>
<dbReference type="NCBIfam" id="TIGR01932">
    <property type="entry name" value="hflC"/>
    <property type="match status" value="2"/>
</dbReference>
<dbReference type="Gene3D" id="3.30.479.30">
    <property type="entry name" value="Band 7 domain"/>
    <property type="match status" value="1"/>
</dbReference>
<evidence type="ECO:0000256" key="3">
    <source>
        <dbReference type="ARBA" id="ARBA00022692"/>
    </source>
</evidence>
<protein>
    <recommendedName>
        <fullName evidence="6">Protein HflC</fullName>
    </recommendedName>
</protein>
<comment type="subcellular location">
    <subcellularLocation>
        <location evidence="1">Membrane</location>
        <topology evidence="1">Single-pass membrane protein</topology>
    </subcellularLocation>
</comment>
<name>A0A917CKH0_9GAMM</name>
<keyword evidence="9" id="KW-1185">Reference proteome</keyword>
<reference evidence="8" key="1">
    <citation type="journal article" date="2014" name="Int. J. Syst. Evol. Microbiol.">
        <title>Complete genome sequence of Corynebacterium casei LMG S-19264T (=DSM 44701T), isolated from a smear-ripened cheese.</title>
        <authorList>
            <consortium name="US DOE Joint Genome Institute (JGI-PGF)"/>
            <person name="Walter F."/>
            <person name="Albersmeier A."/>
            <person name="Kalinowski J."/>
            <person name="Ruckert C."/>
        </authorList>
    </citation>
    <scope>NUCLEOTIDE SEQUENCE</scope>
    <source>
        <strain evidence="8">CGMCC 1.12726</strain>
    </source>
</reference>
<dbReference type="EMBL" id="BMFO01000002">
    <property type="protein sequence ID" value="GGF91620.1"/>
    <property type="molecule type" value="Genomic_DNA"/>
</dbReference>
<keyword evidence="4" id="KW-1133">Transmembrane helix</keyword>
<gene>
    <name evidence="8" type="primary">hflC</name>
    <name evidence="8" type="ORF">GCM10010960_11970</name>
</gene>
<evidence type="ECO:0000256" key="4">
    <source>
        <dbReference type="ARBA" id="ARBA00022989"/>
    </source>
</evidence>
<dbReference type="Proteomes" id="UP000632858">
    <property type="component" value="Unassembled WGS sequence"/>
</dbReference>
<evidence type="ECO:0000259" key="7">
    <source>
        <dbReference type="SMART" id="SM00244"/>
    </source>
</evidence>
<dbReference type="InterPro" id="IPR036013">
    <property type="entry name" value="Band_7/SPFH_dom_sf"/>
</dbReference>
<dbReference type="InterPro" id="IPR010200">
    <property type="entry name" value="HflC"/>
</dbReference>
<evidence type="ECO:0000256" key="1">
    <source>
        <dbReference type="ARBA" id="ARBA00004167"/>
    </source>
</evidence>
<dbReference type="GO" id="GO:0016020">
    <property type="term" value="C:membrane"/>
    <property type="evidence" value="ECO:0007669"/>
    <property type="project" value="UniProtKB-SubCell"/>
</dbReference>
<evidence type="ECO:0000256" key="2">
    <source>
        <dbReference type="ARBA" id="ARBA00007862"/>
    </source>
</evidence>
<accession>A0A917CKH0</accession>
<comment type="function">
    <text evidence="6">HflC and HflK could regulate a protease.</text>
</comment>
<dbReference type="RefSeq" id="WP_188448823.1">
    <property type="nucleotide sequence ID" value="NZ_BMFO01000002.1"/>
</dbReference>
<comment type="caution">
    <text evidence="8">The sequence shown here is derived from an EMBL/GenBank/DDBJ whole genome shotgun (WGS) entry which is preliminary data.</text>
</comment>
<evidence type="ECO:0000313" key="8">
    <source>
        <dbReference type="EMBL" id="GGF91620.1"/>
    </source>
</evidence>
<keyword evidence="5" id="KW-0472">Membrane</keyword>
<dbReference type="SMART" id="SM00244">
    <property type="entry name" value="PHB"/>
    <property type="match status" value="1"/>
</dbReference>
<dbReference type="PIRSF" id="PIRSF005651">
    <property type="entry name" value="HflC"/>
    <property type="match status" value="1"/>
</dbReference>
<reference evidence="8" key="2">
    <citation type="submission" date="2020-09" db="EMBL/GenBank/DDBJ databases">
        <authorList>
            <person name="Sun Q."/>
            <person name="Zhou Y."/>
        </authorList>
    </citation>
    <scope>NUCLEOTIDE SEQUENCE</scope>
    <source>
        <strain evidence="8">CGMCC 1.12726</strain>
    </source>
</reference>
<evidence type="ECO:0000313" key="9">
    <source>
        <dbReference type="Proteomes" id="UP000632858"/>
    </source>
</evidence>
<dbReference type="AlphaFoldDB" id="A0A917CKH0"/>
<proteinExistence type="inferred from homology"/>
<dbReference type="CDD" id="cd03405">
    <property type="entry name" value="SPFH_HflC"/>
    <property type="match status" value="1"/>
</dbReference>
<dbReference type="SUPFAM" id="SSF117892">
    <property type="entry name" value="Band 7/SPFH domain"/>
    <property type="match status" value="1"/>
</dbReference>
<dbReference type="Pfam" id="PF01145">
    <property type="entry name" value="Band_7"/>
    <property type="match status" value="1"/>
</dbReference>
<dbReference type="InterPro" id="IPR001107">
    <property type="entry name" value="Band_7"/>
</dbReference>
<organism evidence="8 9">
    <name type="scientific">Arenimonas maotaiensis</name>
    <dbReference type="NCBI Taxonomy" id="1446479"/>
    <lineage>
        <taxon>Bacteria</taxon>
        <taxon>Pseudomonadati</taxon>
        <taxon>Pseudomonadota</taxon>
        <taxon>Gammaproteobacteria</taxon>
        <taxon>Lysobacterales</taxon>
        <taxon>Lysobacteraceae</taxon>
        <taxon>Arenimonas</taxon>
    </lineage>
</organism>
<evidence type="ECO:0000256" key="5">
    <source>
        <dbReference type="ARBA" id="ARBA00023136"/>
    </source>
</evidence>
<feature type="domain" description="Band 7" evidence="7">
    <location>
        <begin position="20"/>
        <end position="186"/>
    </location>
</feature>
<sequence length="290" mass="32338">MRNPTPFLAAGALAVLALFASVYVVNESQTAIVLNLGKVVRNDVPPGLHFKVPFVEQVRKFDRRLLTLDDNPERYLTAEKKDVEVDFFVKWKIKDVTTYYRAAGGGNEEAAKQRLTPIVKNALRNDINQLTLQQVVSSGRNELTKRLLKQINAGAATLGIEVVDVRIKRINFPQDSQILDSVFDRMSTERQQVANALRAEGQELAESVRAEAERESQVILAEAQREAQKVRGAGDSEVARISAAAYGQDAEFYAFYRSLEAYKASFADGKTTMVLDPDSEYLKYFGGGKR</sequence>
<keyword evidence="3" id="KW-0812">Transmembrane</keyword>